<evidence type="ECO:0000313" key="2">
    <source>
        <dbReference type="EMBL" id="PFK34246.1"/>
    </source>
</evidence>
<dbReference type="Proteomes" id="UP000242656">
    <property type="component" value="Unassembled WGS sequence"/>
</dbReference>
<keyword evidence="1" id="KW-1133">Transmembrane helix</keyword>
<feature type="transmembrane region" description="Helical" evidence="1">
    <location>
        <begin position="6"/>
        <end position="24"/>
    </location>
</feature>
<organism evidence="2 3">
    <name type="scientific">Bacillus cereus</name>
    <dbReference type="NCBI Taxonomy" id="1396"/>
    <lineage>
        <taxon>Bacteria</taxon>
        <taxon>Bacillati</taxon>
        <taxon>Bacillota</taxon>
        <taxon>Bacilli</taxon>
        <taxon>Bacillales</taxon>
        <taxon>Bacillaceae</taxon>
        <taxon>Bacillus</taxon>
        <taxon>Bacillus cereus group</taxon>
    </lineage>
</organism>
<dbReference type="EMBL" id="NUWN01000069">
    <property type="protein sequence ID" value="PFK34246.1"/>
    <property type="molecule type" value="Genomic_DNA"/>
</dbReference>
<keyword evidence="1" id="KW-0812">Transmembrane</keyword>
<comment type="caution">
    <text evidence="2">The sequence shown here is derived from an EMBL/GenBank/DDBJ whole genome shotgun (WGS) entry which is preliminary data.</text>
</comment>
<keyword evidence="1" id="KW-0472">Membrane</keyword>
<name>A0A2B0M0C8_BACCE</name>
<sequence>MPSNLAIINTILMSIIPYAFYFFYKKIRKYGAQPWENPNEDEKGNL</sequence>
<accession>A0A2B0M0C8</accession>
<dbReference type="AlphaFoldDB" id="A0A2B0M0C8"/>
<proteinExistence type="predicted"/>
<gene>
    <name evidence="2" type="ORF">COI93_17395</name>
</gene>
<evidence type="ECO:0000256" key="1">
    <source>
        <dbReference type="SAM" id="Phobius"/>
    </source>
</evidence>
<protein>
    <submittedName>
        <fullName evidence="2">Uncharacterized protein</fullName>
    </submittedName>
</protein>
<reference evidence="2 3" key="1">
    <citation type="submission" date="2017-09" db="EMBL/GenBank/DDBJ databases">
        <title>Large-scale bioinformatics analysis of Bacillus genomes uncovers conserved roles of natural products in bacterial physiology.</title>
        <authorList>
            <consortium name="Agbiome Team Llc"/>
            <person name="Bleich R.M."/>
            <person name="Grubbs K.J."/>
            <person name="Santa Maria K.C."/>
            <person name="Allen S.E."/>
            <person name="Farag S."/>
            <person name="Shank E.A."/>
            <person name="Bowers A."/>
        </authorList>
    </citation>
    <scope>NUCLEOTIDE SEQUENCE [LARGE SCALE GENOMIC DNA]</scope>
    <source>
        <strain evidence="2 3">AFS083043</strain>
    </source>
</reference>
<evidence type="ECO:0000313" key="3">
    <source>
        <dbReference type="Proteomes" id="UP000242656"/>
    </source>
</evidence>